<accession>A0A1C3UZM4</accession>
<dbReference type="Proteomes" id="UP000199101">
    <property type="component" value="Unassembled WGS sequence"/>
</dbReference>
<evidence type="ECO:0000313" key="2">
    <source>
        <dbReference type="EMBL" id="SCB20931.1"/>
    </source>
</evidence>
<dbReference type="EMBL" id="FMAG01000002">
    <property type="protein sequence ID" value="SCB20931.1"/>
    <property type="molecule type" value="Genomic_DNA"/>
</dbReference>
<dbReference type="RefSeq" id="WP_092710092.1">
    <property type="nucleotide sequence ID" value="NZ_FMAG01000002.1"/>
</dbReference>
<sequence length="191" mass="21289">MLPTFETDRLILRPRVMNDIDDCLAMDRDPEVTKFIPGPWHDVVAHRTFVKGRIEADFGDGLGYWSIRAKDNVKQFLGWILLIPADAIGPDIEIGWRLNRLAWGKGYATEAAKPILAHAFQTLELDRVTADIAPGNAASIRVAQKLGLSQPRKTTYHDEPFASYSMTRVAFEAELTAAHSSLALRPCAQSM</sequence>
<evidence type="ECO:0000259" key="1">
    <source>
        <dbReference type="PROSITE" id="PS51186"/>
    </source>
</evidence>
<dbReference type="GO" id="GO:0016747">
    <property type="term" value="F:acyltransferase activity, transferring groups other than amino-acyl groups"/>
    <property type="evidence" value="ECO:0007669"/>
    <property type="project" value="InterPro"/>
</dbReference>
<dbReference type="InterPro" id="IPR016181">
    <property type="entry name" value="Acyl_CoA_acyltransferase"/>
</dbReference>
<dbReference type="AlphaFoldDB" id="A0A1C3UZM4"/>
<keyword evidence="3" id="KW-1185">Reference proteome</keyword>
<gene>
    <name evidence="2" type="ORF">GA0061103_2941</name>
</gene>
<dbReference type="Gene3D" id="3.40.630.30">
    <property type="match status" value="1"/>
</dbReference>
<protein>
    <submittedName>
        <fullName evidence="2">Protein N-acetyltransferase, RimJ/RimL family</fullName>
    </submittedName>
</protein>
<dbReference type="OrthoDB" id="6293260at2"/>
<name>A0A1C3UZM4_9HYPH</name>
<reference evidence="3" key="1">
    <citation type="submission" date="2016-08" db="EMBL/GenBank/DDBJ databases">
        <authorList>
            <person name="Varghese N."/>
            <person name="Submissions Spin"/>
        </authorList>
    </citation>
    <scope>NUCLEOTIDE SEQUENCE [LARGE SCALE GENOMIC DNA]</scope>
    <source>
        <strain evidence="3">HAMBI 2975</strain>
    </source>
</reference>
<dbReference type="InterPro" id="IPR000182">
    <property type="entry name" value="GNAT_dom"/>
</dbReference>
<feature type="domain" description="N-acetyltransferase" evidence="1">
    <location>
        <begin position="10"/>
        <end position="178"/>
    </location>
</feature>
<evidence type="ECO:0000313" key="3">
    <source>
        <dbReference type="Proteomes" id="UP000199101"/>
    </source>
</evidence>
<keyword evidence="2" id="KW-0808">Transferase</keyword>
<dbReference type="PANTHER" id="PTHR43792:SF1">
    <property type="entry name" value="N-ACETYLTRANSFERASE DOMAIN-CONTAINING PROTEIN"/>
    <property type="match status" value="1"/>
</dbReference>
<dbReference type="InterPro" id="IPR051531">
    <property type="entry name" value="N-acetyltransferase"/>
</dbReference>
<dbReference type="STRING" id="410764.GA0061103_2941"/>
<dbReference type="Pfam" id="PF13302">
    <property type="entry name" value="Acetyltransf_3"/>
    <property type="match status" value="1"/>
</dbReference>
<proteinExistence type="predicted"/>
<dbReference type="SUPFAM" id="SSF55729">
    <property type="entry name" value="Acyl-CoA N-acyltransferases (Nat)"/>
    <property type="match status" value="1"/>
</dbReference>
<dbReference type="PROSITE" id="PS51186">
    <property type="entry name" value="GNAT"/>
    <property type="match status" value="1"/>
</dbReference>
<organism evidence="2 3">
    <name type="scientific">Rhizobium multihospitium</name>
    <dbReference type="NCBI Taxonomy" id="410764"/>
    <lineage>
        <taxon>Bacteria</taxon>
        <taxon>Pseudomonadati</taxon>
        <taxon>Pseudomonadota</taxon>
        <taxon>Alphaproteobacteria</taxon>
        <taxon>Hyphomicrobiales</taxon>
        <taxon>Rhizobiaceae</taxon>
        <taxon>Rhizobium/Agrobacterium group</taxon>
        <taxon>Rhizobium</taxon>
    </lineage>
</organism>
<dbReference type="PANTHER" id="PTHR43792">
    <property type="entry name" value="GNAT FAMILY, PUTATIVE (AFU_ORTHOLOGUE AFUA_3G00765)-RELATED-RELATED"/>
    <property type="match status" value="1"/>
</dbReference>